<protein>
    <submittedName>
        <fullName evidence="1">Uncharacterized protein</fullName>
    </submittedName>
</protein>
<dbReference type="EMBL" id="REGN01004723">
    <property type="protein sequence ID" value="RNA16373.1"/>
    <property type="molecule type" value="Genomic_DNA"/>
</dbReference>
<sequence length="68" mass="7429">MDGRATKLGSSGSLGPRLAFKKQALDPLLMSECSEPLTCSFESFMKLAYTLFIIFRSSGAIGPHLFKQ</sequence>
<evidence type="ECO:0000313" key="1">
    <source>
        <dbReference type="EMBL" id="RNA16373.1"/>
    </source>
</evidence>
<proteinExistence type="predicted"/>
<comment type="caution">
    <text evidence="1">The sequence shown here is derived from an EMBL/GenBank/DDBJ whole genome shotgun (WGS) entry which is preliminary data.</text>
</comment>
<gene>
    <name evidence="1" type="ORF">BpHYR1_004065</name>
</gene>
<keyword evidence="2" id="KW-1185">Reference proteome</keyword>
<dbReference type="AlphaFoldDB" id="A0A3M7QYJ4"/>
<reference evidence="1 2" key="1">
    <citation type="journal article" date="2018" name="Sci. Rep.">
        <title>Genomic signatures of local adaptation to the degree of environmental predictability in rotifers.</title>
        <authorList>
            <person name="Franch-Gras L."/>
            <person name="Hahn C."/>
            <person name="Garcia-Roger E.M."/>
            <person name="Carmona M.J."/>
            <person name="Serra M."/>
            <person name="Gomez A."/>
        </authorList>
    </citation>
    <scope>NUCLEOTIDE SEQUENCE [LARGE SCALE GENOMIC DNA]</scope>
    <source>
        <strain evidence="1">HYR1</strain>
    </source>
</reference>
<evidence type="ECO:0000313" key="2">
    <source>
        <dbReference type="Proteomes" id="UP000276133"/>
    </source>
</evidence>
<name>A0A3M7QYJ4_BRAPC</name>
<dbReference type="Proteomes" id="UP000276133">
    <property type="component" value="Unassembled WGS sequence"/>
</dbReference>
<organism evidence="1 2">
    <name type="scientific">Brachionus plicatilis</name>
    <name type="common">Marine rotifer</name>
    <name type="synonym">Brachionus muelleri</name>
    <dbReference type="NCBI Taxonomy" id="10195"/>
    <lineage>
        <taxon>Eukaryota</taxon>
        <taxon>Metazoa</taxon>
        <taxon>Spiralia</taxon>
        <taxon>Gnathifera</taxon>
        <taxon>Rotifera</taxon>
        <taxon>Eurotatoria</taxon>
        <taxon>Monogononta</taxon>
        <taxon>Pseudotrocha</taxon>
        <taxon>Ploima</taxon>
        <taxon>Brachionidae</taxon>
        <taxon>Brachionus</taxon>
    </lineage>
</organism>
<accession>A0A3M7QYJ4</accession>